<dbReference type="EMBL" id="GISG01287634">
    <property type="protein sequence ID" value="MBA4680561.1"/>
    <property type="molecule type" value="Transcribed_RNA"/>
</dbReference>
<dbReference type="AlphaFoldDB" id="A0A7C9FRD0"/>
<accession>A0A7C9FRD0</accession>
<reference evidence="1" key="2">
    <citation type="submission" date="2020-07" db="EMBL/GenBank/DDBJ databases">
        <authorList>
            <person name="Vera ALvarez R."/>
            <person name="Arias-Moreno D.M."/>
            <person name="Jimenez-Jacinto V."/>
            <person name="Jimenez-Bremont J.F."/>
            <person name="Swaminathan K."/>
            <person name="Moose S.P."/>
            <person name="Guerrero-Gonzalez M.L."/>
            <person name="Marino-Ramirez L."/>
            <person name="Landsman D."/>
            <person name="Rodriguez-Kessler M."/>
            <person name="Delgado-Sanchez P."/>
        </authorList>
    </citation>
    <scope>NUCLEOTIDE SEQUENCE</scope>
    <source>
        <tissue evidence="1">Cladode</tissue>
    </source>
</reference>
<dbReference type="EMBL" id="GISG01287637">
    <property type="protein sequence ID" value="MBA4680564.1"/>
    <property type="molecule type" value="Transcribed_RNA"/>
</dbReference>
<reference evidence="1" key="1">
    <citation type="journal article" date="2013" name="J. Plant Res.">
        <title>Effect of fungi and light on seed germination of three Opuntia species from semiarid lands of central Mexico.</title>
        <authorList>
            <person name="Delgado-Sanchez P."/>
            <person name="Jimenez-Bremont J.F."/>
            <person name="Guerrero-Gonzalez Mde L."/>
            <person name="Flores J."/>
        </authorList>
    </citation>
    <scope>NUCLEOTIDE SEQUENCE</scope>
    <source>
        <tissue evidence="1">Cladode</tissue>
    </source>
</reference>
<name>A0A7C9FRD0_OPUST</name>
<protein>
    <submittedName>
        <fullName evidence="1">Uncharacterized protein</fullName>
    </submittedName>
</protein>
<dbReference type="EMBL" id="GISG01287633">
    <property type="protein sequence ID" value="MBA4680560.1"/>
    <property type="molecule type" value="Transcribed_RNA"/>
</dbReference>
<sequence length="122" mass="13258">MTAFGEFRLKQSCDCSGGCLFGCSRLEPGLCSKAAPSASCKAPFVWMIRSVTTATALNLDTAGKHTDRERVLIGRKAGDRSGVVDPIVASRTFERDEHLSNRVVREAIKRRLIAVETTQASN</sequence>
<evidence type="ECO:0000313" key="1">
    <source>
        <dbReference type="EMBL" id="MBA4680564.1"/>
    </source>
</evidence>
<proteinExistence type="predicted"/>
<organism evidence="1">
    <name type="scientific">Opuntia streptacantha</name>
    <name type="common">Prickly pear cactus</name>
    <name type="synonym">Opuntia cardona</name>
    <dbReference type="NCBI Taxonomy" id="393608"/>
    <lineage>
        <taxon>Eukaryota</taxon>
        <taxon>Viridiplantae</taxon>
        <taxon>Streptophyta</taxon>
        <taxon>Embryophyta</taxon>
        <taxon>Tracheophyta</taxon>
        <taxon>Spermatophyta</taxon>
        <taxon>Magnoliopsida</taxon>
        <taxon>eudicotyledons</taxon>
        <taxon>Gunneridae</taxon>
        <taxon>Pentapetalae</taxon>
        <taxon>Caryophyllales</taxon>
        <taxon>Cactineae</taxon>
        <taxon>Cactaceae</taxon>
        <taxon>Opuntioideae</taxon>
        <taxon>Opuntia</taxon>
    </lineage>
</organism>